<keyword evidence="1" id="KW-0238">DNA-binding</keyword>
<name>A0A1K1NDC5_9FLAO</name>
<gene>
    <name evidence="1" type="ORF">SAMN02927921_01176</name>
</gene>
<dbReference type="PANTHER" id="PTHR35145:SF1">
    <property type="entry name" value="CYTOPLASMIC PROTEIN"/>
    <property type="match status" value="1"/>
</dbReference>
<dbReference type="Gene3D" id="3.90.1150.30">
    <property type="match status" value="1"/>
</dbReference>
<keyword evidence="2" id="KW-1185">Reference proteome</keyword>
<evidence type="ECO:0000313" key="2">
    <source>
        <dbReference type="Proteomes" id="UP000182248"/>
    </source>
</evidence>
<dbReference type="InterPro" id="IPR058532">
    <property type="entry name" value="YjbR/MT2646/Rv2570-like"/>
</dbReference>
<dbReference type="Proteomes" id="UP000182248">
    <property type="component" value="Unassembled WGS sequence"/>
</dbReference>
<organism evidence="1 2">
    <name type="scientific">Sinomicrobium oceani</name>
    <dbReference type="NCBI Taxonomy" id="1150368"/>
    <lineage>
        <taxon>Bacteria</taxon>
        <taxon>Pseudomonadati</taxon>
        <taxon>Bacteroidota</taxon>
        <taxon>Flavobacteriia</taxon>
        <taxon>Flavobacteriales</taxon>
        <taxon>Flavobacteriaceae</taxon>
        <taxon>Sinomicrobium</taxon>
    </lineage>
</organism>
<proteinExistence type="predicted"/>
<evidence type="ECO:0000313" key="1">
    <source>
        <dbReference type="EMBL" id="SFW33450.1"/>
    </source>
</evidence>
<accession>A0A1K1NDC5</accession>
<dbReference type="GO" id="GO:0003677">
    <property type="term" value="F:DNA binding"/>
    <property type="evidence" value="ECO:0007669"/>
    <property type="project" value="UniProtKB-KW"/>
</dbReference>
<dbReference type="AlphaFoldDB" id="A0A1K1NDC5"/>
<dbReference type="SUPFAM" id="SSF142906">
    <property type="entry name" value="YjbR-like"/>
    <property type="match status" value="1"/>
</dbReference>
<dbReference type="InterPro" id="IPR007351">
    <property type="entry name" value="YjbR"/>
</dbReference>
<protein>
    <submittedName>
        <fullName evidence="1">Predicted DNA-binding protein, MmcQ/YjbR family</fullName>
    </submittedName>
</protein>
<dbReference type="InterPro" id="IPR038056">
    <property type="entry name" value="YjbR-like_sf"/>
</dbReference>
<dbReference type="EMBL" id="FPJE01000005">
    <property type="protein sequence ID" value="SFW33450.1"/>
    <property type="molecule type" value="Genomic_DNA"/>
</dbReference>
<dbReference type="RefSeq" id="WP_072316430.1">
    <property type="nucleotide sequence ID" value="NZ_FPJE01000005.1"/>
</dbReference>
<sequence length="122" mass="13853">MTIDTLRSYCLNKKGATEDNPFGEDTIVFKVMGKMFALTSLDKWEAGDHSVNLKCDPERTEELRASYDSIQPGYHMNKRHWNTVQLDGGGLSDELIRELIDVSYGLVVKGLTKKQRENLESL</sequence>
<dbReference type="STRING" id="1150368.SAMN02927921_01176"/>
<dbReference type="OrthoDB" id="9789813at2"/>
<reference evidence="1 2" key="1">
    <citation type="submission" date="2016-11" db="EMBL/GenBank/DDBJ databases">
        <authorList>
            <person name="Jaros S."/>
            <person name="Januszkiewicz K."/>
            <person name="Wedrychowicz H."/>
        </authorList>
    </citation>
    <scope>NUCLEOTIDE SEQUENCE [LARGE SCALE GENOMIC DNA]</scope>
    <source>
        <strain evidence="1 2">CGMCC 1.12145</strain>
    </source>
</reference>
<dbReference type="PANTHER" id="PTHR35145">
    <property type="entry name" value="CYTOPLASMIC PROTEIN-RELATED"/>
    <property type="match status" value="1"/>
</dbReference>
<dbReference type="Pfam" id="PF04237">
    <property type="entry name" value="YjbR"/>
    <property type="match status" value="1"/>
</dbReference>